<dbReference type="eggNOG" id="KOG1242">
    <property type="taxonomic scope" value="Eukaryota"/>
</dbReference>
<keyword evidence="1" id="KW-0677">Repeat</keyword>
<dbReference type="GO" id="GO:0006417">
    <property type="term" value="P:regulation of translation"/>
    <property type="evidence" value="ECO:0007669"/>
    <property type="project" value="TreeGrafter"/>
</dbReference>
<dbReference type="RefSeq" id="XP_013762726.1">
    <property type="nucleotide sequence ID" value="XM_013907272.1"/>
</dbReference>
<evidence type="ECO:0000259" key="4">
    <source>
        <dbReference type="SMART" id="SM01349"/>
    </source>
</evidence>
<dbReference type="SUPFAM" id="SSF48371">
    <property type="entry name" value="ARM repeat"/>
    <property type="match status" value="5"/>
</dbReference>
<dbReference type="InterPro" id="IPR016024">
    <property type="entry name" value="ARM-type_fold"/>
</dbReference>
<dbReference type="EMBL" id="GL349434">
    <property type="protein sequence ID" value="KNC48670.1"/>
    <property type="molecule type" value="Genomic_DNA"/>
</dbReference>
<dbReference type="STRING" id="461836.A0A0L0D8W8"/>
<dbReference type="GO" id="GO:0034198">
    <property type="term" value="P:cellular response to amino acid starvation"/>
    <property type="evidence" value="ECO:0007669"/>
    <property type="project" value="TreeGrafter"/>
</dbReference>
<feature type="domain" description="TOG" evidence="4">
    <location>
        <begin position="1895"/>
        <end position="2155"/>
    </location>
</feature>
<dbReference type="GeneID" id="25560256"/>
<evidence type="ECO:0000256" key="3">
    <source>
        <dbReference type="SAM" id="MobiDB-lite"/>
    </source>
</evidence>
<name>A0A0L0D8W8_THETB</name>
<feature type="region of interest" description="Disordered" evidence="3">
    <location>
        <begin position="843"/>
        <end position="918"/>
    </location>
</feature>
<feature type="compositionally biased region" description="Basic residues" evidence="3">
    <location>
        <begin position="867"/>
        <end position="878"/>
    </location>
</feature>
<dbReference type="Proteomes" id="UP000054408">
    <property type="component" value="Unassembled WGS sequence"/>
</dbReference>
<evidence type="ECO:0000313" key="5">
    <source>
        <dbReference type="EMBL" id="KNC48670.1"/>
    </source>
</evidence>
<feature type="compositionally biased region" description="Acidic residues" evidence="3">
    <location>
        <begin position="2766"/>
        <end position="2778"/>
    </location>
</feature>
<dbReference type="Pfam" id="PF24984">
    <property type="entry name" value="HEAT_EF3_GNC1"/>
    <property type="match status" value="1"/>
</dbReference>
<sequence>MSSAWTAAIKASATLFVTNLPELIAASDVSDKAVLSSLAEAVVATLDAYTDEPSQQLVREFVRDHLMPIAAFENAFVTYVGKLTKANKAAPSGVVYTLCRWSCLLLERPALVAALKDEAAQADGGKSRYGLLVGSILLQLHLLHAASPSLDSGLYASALVAVRAALASLGDELAAAVLGDLVAKVALAGKADPAMGLGVVGLKAGVVTGVSLAVFAPMVAAMDRELFTQCVAATVSAFKRSVDAGFAFATLLVCETTMDLSAFARNGDGEVSFSATHAKASLGAMLLKAARHENDDVREEALSVFGVFVAAVSDPSVLRDMVAGLGDAVNGKCGSVSLWYALGGTARALGVVASAPAGSSLLAELAPTALAPLAAVLASNSNEKALVAVLRGAGPWLRAAREVPAEWPKLLTKFLSVSKNKKSQARLAALHMLHENMHATLAHGLLPLVPVLLEAVSAGMAKGKLAFPDAAVAGAVLMAMGKVDSSIEAETAAQVVDSIADGAAFDGSFVAHVATTPDAISTKISWRDLVAFASLVGALNTRVYYSQLVATLSPEQVALLERCLVVLALYPDERVQTAARDAMSVVVAETATTRAVFLSHFASVLVALDEGHLAPEALAARAASSSDGAAASSATEAPESLAANQLWAMRQAATRALEALFLAGAPAASELPVDEVVAGCVLAFSRLVRKNSWTPEDDAWHDGCAEAWNAVCAVVPGLDDVLFGDVHVEPWTALVQAMTGKLQRQFSALLFGSSPYFADAALHITGYIAAVADVRPAAAAAVLEMASSALADGASVLGSMTAKDVLIEGTPEGTLAPNVEQKTGLAAEVGASKASSKSATKLSKGAVVMSSKTTKRRGKAPVTMGKTKGKGRGAKRAGGKASGLKVMPKGKAGGKGKGVGAKGRASAGATGKSTAQSTMTAEERAQAIAAESVRRQQLRSALTRSSMAGKIVASSARLMKNTALCAMVGSLLDAGLAVATSTWCEASKIGVAVVAALSATIDPELVASRHVFAAAMLGAAGVSLPDEAWHGVEVSEARNTLMDILRATRPTHRYAEPTFFFLLPVLASVVKTTSAAPELRDFALRTALRCVSLKGALPRDQVLELCLYVVTDYPRMESAAAKALVKIAELVEPTEAGVLFETLRSPNQHIRGLGLRALLGAQYGVELTGNSQRYKALVYMATKDSIEANAALASELWAAWELTPEWEVDEVELRTPTASEAADDGVVSLFAERALIPLMSDPSRDIRAQVARAVVSSSLAERGSGVTATPEAFLAWVLARIESAPPVAVDTSASVKTAMSATELAALQATQSHMQAANARVREGMGFVLAEMGRVASLGESSLVTLLDYFLDSGLLDESEEVREAYRDAGVSLIKECGRDHAANLLSVLQREFDHDAMSAADDLRREIVVTYLSALVKHLPKGNPLFEGVFDSLMAAVMTPSHAVQSAVAKCLAKPAKEVKSKAQNNLEVMLGLLSSKETPYAERRGAAHALAGLVKGLGLGSIKQFGVMEKLAESVKSSSGDVRLGVYFAYECCAKVWGPLFEPYVKHALSPLLEGHAETDKEVRQMASAAAASIVSRLSAHGVKKILPTVLEAMDVHQWRARQGAIRLMGSLAMCAPKQLAVCLPEVVPRLAMAVKDSHPKVKHSGTKALEKIAAVVRNPEVSSVVPTLLAAYSEPTKCTEAALDALMTTSFVHRIDAPSLALIIPVVLRGLRTTKTNARTKSARIMGSLCTLASPSDLLPYMEHVMEELRDTVSDSSPAVRSVVAHAIGSLVAGVGEENFTDTVAWLWTETGDGSSMVARLGAAQALAEVIGSLGADAFADAIDELSEKTSSPNAATREGFLNVFVFIPPVLGDAFADYISVVLPVVLQGLADEAEAVRDRALKAGKVIVAGFAADALELLLPSLMEGLFDDDWRIRESSVELLGDLLFRLSGISGNLQVDTVGSGDEGMTNAETEVDLTLRLGLERRNKVFAALYMMRLDLSPLVRQASLRVWKQLVVNTGRMLIDVAPAMMALIIDSLSSANPDQRQIASRSLGDVVAKLGARVMGVVIPILRSELDSPDSDTRQGVCLGLSEVMASAPSGTLSSYVGSIVPAVKAALCDPSEDVREAAAQAYDVLYSVVGQEALAKVIPPMLAQVNKASDEKSEYALDGLRQILSVRSHVVLPYLLPKLVEPPLTAVDCQALATLSEVAGSALNAHLSKLLSPLMDAMASDDDDVASAAKQAAEGVVLAVSAEGVSTVLGELLDTLADAEAKGAVRENAAKLLAAFCEANTYDISSELYSLFRHLLALFVHESDSVVAAAWRALLAVTKSVDKDELLPYISHVRMLLKRLRVSAGLRLSPLDGSLTLEDLASVEIPGFGLRKGIDPLVPMLQQGLMCGSPELREASALGIGEVVAMTPPSALKAYVVKLTGPLIRVIGDRFPAQVKAAILSTLRMLLLKGGKSIKPFLPQLQTTLIKALNDPARDVRVKAATALGILIPLQSRVDPLLTELSNGVGKSEDDVKETMLKALAAVLRVAGAKMKAKTQALLKPTLVAELGSTETGVRTEAALALSLFASFLPADEAAALVDDVALAEPSSDWLTRCGAVTFLGGVVANAPELLAGRESAVMAALSAAAADDRAPIRMAAAEALGAGLYSPSGVLDATVDAALSNLVALLDDESPDVVASALTQLKAIARSDAADVLAGSLPSLAATMAELARGKSIAVKLAAERALLYLLNLHREAPESSAQFAAATAGQSGKTVSQYVTRVLAKKVGDNYVDSDGDDDGEDDGAGTNVEAEAETEAEAAHT</sequence>
<dbReference type="PANTHER" id="PTHR23346:SF7">
    <property type="entry name" value="STALLED RIBOSOME SENSOR GCN1"/>
    <property type="match status" value="1"/>
</dbReference>
<feature type="domain" description="TOG" evidence="4">
    <location>
        <begin position="1452"/>
        <end position="1688"/>
    </location>
</feature>
<organism evidence="5 6">
    <name type="scientific">Thecamonas trahens ATCC 50062</name>
    <dbReference type="NCBI Taxonomy" id="461836"/>
    <lineage>
        <taxon>Eukaryota</taxon>
        <taxon>Apusozoa</taxon>
        <taxon>Apusomonadida</taxon>
        <taxon>Apusomonadidae</taxon>
        <taxon>Thecamonas</taxon>
    </lineage>
</organism>
<dbReference type="PROSITE" id="PS50077">
    <property type="entry name" value="HEAT_REPEAT"/>
    <property type="match status" value="4"/>
</dbReference>
<evidence type="ECO:0000256" key="1">
    <source>
        <dbReference type="ARBA" id="ARBA00022737"/>
    </source>
</evidence>
<feature type="repeat" description="HEAT" evidence="2">
    <location>
        <begin position="1629"/>
        <end position="1666"/>
    </location>
</feature>
<gene>
    <name evidence="5" type="ORF">AMSG_00448</name>
</gene>
<dbReference type="Pfam" id="PF25801">
    <property type="entry name" value="HEAT_GCN1_C_2"/>
    <property type="match status" value="1"/>
</dbReference>
<keyword evidence="6" id="KW-1185">Reference proteome</keyword>
<dbReference type="Pfam" id="PF23271">
    <property type="entry name" value="HEAT_GCN1"/>
    <property type="match status" value="1"/>
</dbReference>
<dbReference type="InterPro" id="IPR034085">
    <property type="entry name" value="TOG"/>
</dbReference>
<dbReference type="InterPro" id="IPR057546">
    <property type="entry name" value="HEAT_GCN1"/>
</dbReference>
<feature type="compositionally biased region" description="Acidic residues" evidence="3">
    <location>
        <begin position="2785"/>
        <end position="2796"/>
    </location>
</feature>
<protein>
    <recommendedName>
        <fullName evidence="4">TOG domain-containing protein</fullName>
    </recommendedName>
</protein>
<feature type="compositionally biased region" description="Gly residues" evidence="3">
    <location>
        <begin position="891"/>
        <end position="901"/>
    </location>
</feature>
<evidence type="ECO:0000256" key="2">
    <source>
        <dbReference type="PROSITE-ProRule" id="PRU00103"/>
    </source>
</evidence>
<proteinExistence type="predicted"/>
<feature type="region of interest" description="Disordered" evidence="3">
    <location>
        <begin position="2763"/>
        <end position="2796"/>
    </location>
</feature>
<dbReference type="InterPro" id="IPR011989">
    <property type="entry name" value="ARM-like"/>
</dbReference>
<reference evidence="5 6" key="1">
    <citation type="submission" date="2010-05" db="EMBL/GenBank/DDBJ databases">
        <title>The Genome Sequence of Thecamonas trahens ATCC 50062.</title>
        <authorList>
            <consortium name="The Broad Institute Genome Sequencing Platform"/>
            <person name="Russ C."/>
            <person name="Cuomo C."/>
            <person name="Shea T."/>
            <person name="Young S.K."/>
            <person name="Zeng Q."/>
            <person name="Koehrsen M."/>
            <person name="Haas B."/>
            <person name="Borodovsky M."/>
            <person name="Guigo R."/>
            <person name="Alvarado L."/>
            <person name="Berlin A."/>
            <person name="Bochicchio J."/>
            <person name="Borenstein D."/>
            <person name="Chapman S."/>
            <person name="Chen Z."/>
            <person name="Freedman E."/>
            <person name="Gellesch M."/>
            <person name="Goldberg J."/>
            <person name="Griggs A."/>
            <person name="Gujja S."/>
            <person name="Heilman E."/>
            <person name="Heiman D."/>
            <person name="Hepburn T."/>
            <person name="Howarth C."/>
            <person name="Jen D."/>
            <person name="Larson L."/>
            <person name="Mehta T."/>
            <person name="Park D."/>
            <person name="Pearson M."/>
            <person name="Roberts A."/>
            <person name="Saif S."/>
            <person name="Shenoy N."/>
            <person name="Sisk P."/>
            <person name="Stolte C."/>
            <person name="Sykes S."/>
            <person name="Thomson T."/>
            <person name="Walk T."/>
            <person name="White J."/>
            <person name="Yandava C."/>
            <person name="Burger G."/>
            <person name="Gray M.W."/>
            <person name="Holland P.W.H."/>
            <person name="King N."/>
            <person name="Lang F.B.F."/>
            <person name="Roger A.J."/>
            <person name="Ruiz-Trillo I."/>
            <person name="Lander E."/>
            <person name="Nusbaum C."/>
        </authorList>
    </citation>
    <scope>NUCLEOTIDE SEQUENCE [LARGE SCALE GENOMIC DNA]</scope>
    <source>
        <strain evidence="5 6">ATCC 50062</strain>
    </source>
</reference>
<dbReference type="InterPro" id="IPR000357">
    <property type="entry name" value="HEAT"/>
</dbReference>
<dbReference type="GO" id="GO:0005829">
    <property type="term" value="C:cytosol"/>
    <property type="evidence" value="ECO:0007669"/>
    <property type="project" value="TreeGrafter"/>
</dbReference>
<dbReference type="SMART" id="SM01349">
    <property type="entry name" value="TOG"/>
    <property type="match status" value="2"/>
</dbReference>
<evidence type="ECO:0000313" key="6">
    <source>
        <dbReference type="Proteomes" id="UP000054408"/>
    </source>
</evidence>
<dbReference type="OrthoDB" id="5148094at2759"/>
<feature type="repeat" description="HEAT" evidence="2">
    <location>
        <begin position="2095"/>
        <end position="2132"/>
    </location>
</feature>
<dbReference type="Pfam" id="PF24987">
    <property type="entry name" value="HEAT_EF3_N"/>
    <property type="match status" value="2"/>
</dbReference>
<accession>A0A0L0D8W8</accession>
<feature type="repeat" description="HEAT" evidence="2">
    <location>
        <begin position="1904"/>
        <end position="1936"/>
    </location>
</feature>
<dbReference type="Pfam" id="PF02985">
    <property type="entry name" value="HEAT"/>
    <property type="match status" value="1"/>
</dbReference>
<dbReference type="InterPro" id="IPR021133">
    <property type="entry name" value="HEAT_type_2"/>
</dbReference>
<dbReference type="PANTHER" id="PTHR23346">
    <property type="entry name" value="TRANSLATIONAL ACTIVATOR GCN1-RELATED"/>
    <property type="match status" value="1"/>
</dbReference>
<dbReference type="Gene3D" id="1.25.10.10">
    <property type="entry name" value="Leucine-rich Repeat Variant"/>
    <property type="match status" value="7"/>
</dbReference>
<feature type="repeat" description="HEAT" evidence="2">
    <location>
        <begin position="1748"/>
        <end position="1786"/>
    </location>
</feature>
<dbReference type="GO" id="GO:0019887">
    <property type="term" value="F:protein kinase regulator activity"/>
    <property type="evidence" value="ECO:0007669"/>
    <property type="project" value="TreeGrafter"/>
</dbReference>
<dbReference type="Pfam" id="PF13513">
    <property type="entry name" value="HEAT_EZ"/>
    <property type="match status" value="1"/>
</dbReference>